<dbReference type="SMART" id="SM00912">
    <property type="entry name" value="Haemagg_act"/>
    <property type="match status" value="1"/>
</dbReference>
<evidence type="ECO:0000313" key="7">
    <source>
        <dbReference type="EMBL" id="QDQ27956.1"/>
    </source>
</evidence>
<dbReference type="Pfam" id="PF05860">
    <property type="entry name" value="TPS"/>
    <property type="match status" value="1"/>
</dbReference>
<dbReference type="InterPro" id="IPR041248">
    <property type="entry name" value="YDG"/>
</dbReference>
<dbReference type="OrthoDB" id="218680at2"/>
<keyword evidence="3 5" id="KW-0732">Signal</keyword>
<evidence type="ECO:0000313" key="8">
    <source>
        <dbReference type="Proteomes" id="UP000317550"/>
    </source>
</evidence>
<comment type="subcellular location">
    <subcellularLocation>
        <location evidence="1">Secreted</location>
    </subcellularLocation>
</comment>
<feature type="domain" description="Filamentous haemagglutinin FhaB/tRNA nuclease CdiA-like TPS" evidence="6">
    <location>
        <begin position="26"/>
        <end position="137"/>
    </location>
</feature>
<dbReference type="PANTHER" id="PTHR12338:SF8">
    <property type="entry name" value="HEME_HEMOPEXIN-BINDING PROTEIN"/>
    <property type="match status" value="1"/>
</dbReference>
<dbReference type="PANTHER" id="PTHR12338">
    <property type="entry name" value="AUTOTRANSPORTER"/>
    <property type="match status" value="1"/>
</dbReference>
<keyword evidence="8" id="KW-1185">Reference proteome</keyword>
<dbReference type="InterPro" id="IPR011050">
    <property type="entry name" value="Pectin_lyase_fold/virulence"/>
</dbReference>
<dbReference type="KEGG" id="cari:FNU76_17295"/>
<dbReference type="EMBL" id="CP041730">
    <property type="protein sequence ID" value="QDQ27956.1"/>
    <property type="molecule type" value="Genomic_DNA"/>
</dbReference>
<dbReference type="InterPro" id="IPR012334">
    <property type="entry name" value="Pectin_lyas_fold"/>
</dbReference>
<reference evidence="8" key="1">
    <citation type="submission" date="2019-07" db="EMBL/GenBank/DDBJ databases">
        <title>Chitinimonas sp. nov., isolated from Ny-Alesund, arctica soil.</title>
        <authorList>
            <person name="Xu Q."/>
            <person name="Peng F."/>
        </authorList>
    </citation>
    <scope>NUCLEOTIDE SEQUENCE [LARGE SCALE GENOMIC DNA]</scope>
    <source>
        <strain evidence="8">R3-44</strain>
    </source>
</reference>
<evidence type="ECO:0000256" key="2">
    <source>
        <dbReference type="ARBA" id="ARBA00022525"/>
    </source>
</evidence>
<organism evidence="7 8">
    <name type="scientific">Chitinimonas arctica</name>
    <dbReference type="NCBI Taxonomy" id="2594795"/>
    <lineage>
        <taxon>Bacteria</taxon>
        <taxon>Pseudomonadati</taxon>
        <taxon>Pseudomonadota</taxon>
        <taxon>Betaproteobacteria</taxon>
        <taxon>Neisseriales</taxon>
        <taxon>Chitinibacteraceae</taxon>
        <taxon>Chitinimonas</taxon>
    </lineage>
</organism>
<dbReference type="RefSeq" id="WP_144279343.1">
    <property type="nucleotide sequence ID" value="NZ_CP041730.1"/>
</dbReference>
<evidence type="ECO:0000256" key="3">
    <source>
        <dbReference type="ARBA" id="ARBA00022729"/>
    </source>
</evidence>
<dbReference type="InterPro" id="IPR050909">
    <property type="entry name" value="Bact_Autotransporter_VF"/>
</dbReference>
<feature type="signal peptide" evidence="5">
    <location>
        <begin position="1"/>
        <end position="28"/>
    </location>
</feature>
<feature type="chain" id="PRO_5022027147" evidence="5">
    <location>
        <begin position="29"/>
        <end position="2051"/>
    </location>
</feature>
<feature type="compositionally biased region" description="Basic and acidic residues" evidence="4">
    <location>
        <begin position="2009"/>
        <end position="2045"/>
    </location>
</feature>
<keyword evidence="2" id="KW-0964">Secreted</keyword>
<feature type="region of interest" description="Disordered" evidence="4">
    <location>
        <begin position="2007"/>
        <end position="2051"/>
    </location>
</feature>
<evidence type="ECO:0000256" key="5">
    <source>
        <dbReference type="SAM" id="SignalP"/>
    </source>
</evidence>
<evidence type="ECO:0000259" key="6">
    <source>
        <dbReference type="SMART" id="SM00912"/>
    </source>
</evidence>
<dbReference type="Proteomes" id="UP000317550">
    <property type="component" value="Chromosome"/>
</dbReference>
<gene>
    <name evidence="7" type="ORF">FNU76_17295</name>
</gene>
<protein>
    <submittedName>
        <fullName evidence="7">Filamentous hemagglutinin N-terminal domain-containing protein</fullName>
    </submittedName>
</protein>
<dbReference type="GO" id="GO:0005576">
    <property type="term" value="C:extracellular region"/>
    <property type="evidence" value="ECO:0007669"/>
    <property type="project" value="UniProtKB-SubCell"/>
</dbReference>
<dbReference type="InterPro" id="IPR008638">
    <property type="entry name" value="FhaB/CdiA-like_TPS"/>
</dbReference>
<dbReference type="PROSITE" id="PS51257">
    <property type="entry name" value="PROKAR_LIPOPROTEIN"/>
    <property type="match status" value="1"/>
</dbReference>
<sequence>MSNMRQPRFVLNSLVLATLACYCPTALANPAGATVVSGSASVQQQGNQLLIANTPGAIINWSSFSIGQGELTRFVQQGGDSAVLNRVIGQDASQILGQLQSNGRVFLINPNGIVFGQGAQVDTAGLVASTLNISDQDFQSGRLRFQGGEGGSIRNAAHLNTSQGGFVYLIAPAIENSGVIVSPQGEIVLAAGHSVELVDGVDTSLRVKLSADRGEAVNVGQLIAEQGRIGIFAAAIRQQGVAIANRAERGAGGQIVFKAGSDITLAAGSQTRAQGGEVKVDAGRRLQVDGDVDVSNQSGKGGLASLLGNDVSVDALIDASGRDGGGSILVGGDFHGANPAVRNAQFTALGEKARLNADAGGRGDGGTAVVWADQRTHALGKVSARGGALGGNGGNVEISGKQQLSFQADVDTRAAKGKVGHLLLDPANWTVCANVGPGCDQDVGFITGATTNVTLSVANHLIFDSSVGTQSLAYDMTLESTVGDVKLNPSVSLTSGGVMKLIAFNQILLDNASLSGSQVELHAGSGGISQTGTINSSVVKLTTAGGDASLSGLTSGSGSVSLDATLTGSGNTLSVDSGVTLMLAGLSWNGTANLTVANGGISQSVPITVQRLNAMTSGTSGAATDISLGIGSNQIDELQAQIDCSGGGCSRYINVGSSSALQIAGTGVTNNTSGSAILTGSGGIFLNDAQVAAPSVTLLAPGNALTSTGTSGVVRGNNIYLQNNGEGGYTGSVGTEASPFKIASWTGTASQLYLSFGGGGLSSVDLVSSHDIQLYTLELSANARLFLQSAMAVDTYNIASINTGTSDLTLKSLGGLLTLSPSANLSGHNVTLGSGATTPFTTGSLVLTATDIAKLVTGGTLDISAASAISGVNGVLFGAGGDATLQSAVSSSAGNVILATSGNFHRMGAGALVPGGGGHYEIWSTNPTLDTLNGLIPDFKQYNAIAGTSTVLGSGNGLLYSVAPTVTVGLGGSTSKGYDGTTAISTTGITYTATPDIALGDIFTPTGTSASLADKNAGSGKSVTVSGIAVTAKDGNNVPILGYQLASTSAMGNVGMVNPASLSVSTGNVSKVYDAGISAAGTAVVTAGTVYAGDSVSGGTFAFADKNVGSGNKTVHVSGVTVGDGVNNANYTVSYVDNLTSTISPLSVSLSGVLANDKTYDGNTTATISSFGSLSGVLGGDTVGISGGTGNFIDKNVGTNKAATIIGLTLTGADAGNYLFNPAVSTTAQITQKHLALSGTVIDNKVYDGSDMANVSSLGSLTGIVGADVVSGSGGSASFADKHAGLAKPVTLSGVTLSGTDSGNYKILAAVVGNADITPKSLTLSGVAVSDKVYDGTNVAAISSLGSLSGIIVEDDVSSSGGTATFIDKHVGTGKSISVSGLTLSGMDAGNYTFAGSVSTSAAITPLTVQLNGLSVANKVYDGTTVALLGNPGSLSGTIAGDDVSAGGLDAKFGDKNVGAGKAVTVSGVILSGADAGNYLVTLPSGFSANITPATLTLGGSAGGNTKTYDGNTLATLSNFGTLEGLVAGDAVNVTGKGEYADRHVGIGKAITVTQLALAGQDAGNYTLGTSSLQASGEILRLASVNWVGGNSGSWGEAANWTGGAIPDRQNVAAVVLPVGVTVSYDATLQGDTKLEQLSGGGNVAMSGGQLAVASSANVGGWQQSGGSFSAAALTVANSFQQTGGSIALSGGKLDANQSSGGMLVGEITAGQISLTSQGDILSGIGTGNTLRADTASLTAGGRVGLPSTSLNKLQVAAVGNVDLVNSLALSVLSASSSSGNIKIEANGGLTTVDTVVAAGTIELITHSPMQIGSGGIQAGQGIALRSGENTGDDDITLNGNLQSTTGGCDITAGGSIAQNGNIGLGGNGNVNLKALTGGLTMANGAATSTNGGGIAYQAVGDVVLGYLDAGTGSVAVSASQGGVLSAAAGLTNVRGGQLNVNAGGKIELGADVPAGQLKLTSAIGNSVVRDRNGVILSNDGGVPVSTDQAQTQTITGLSNVGTQINDAAEVKDDQQQKIDQQSDTKQKTDSQSDDKANGSSDEKRRKAKKC</sequence>
<dbReference type="Pfam" id="PF18657">
    <property type="entry name" value="YDG"/>
    <property type="match status" value="7"/>
</dbReference>
<accession>A0A516SII3</accession>
<dbReference type="SUPFAM" id="SSF51126">
    <property type="entry name" value="Pectin lyase-like"/>
    <property type="match status" value="1"/>
</dbReference>
<evidence type="ECO:0000256" key="1">
    <source>
        <dbReference type="ARBA" id="ARBA00004613"/>
    </source>
</evidence>
<evidence type="ECO:0000256" key="4">
    <source>
        <dbReference type="SAM" id="MobiDB-lite"/>
    </source>
</evidence>
<dbReference type="NCBIfam" id="TIGR01901">
    <property type="entry name" value="adhes_NPXG"/>
    <property type="match status" value="1"/>
</dbReference>
<dbReference type="Gene3D" id="2.160.20.10">
    <property type="entry name" value="Single-stranded right-handed beta-helix, Pectin lyase-like"/>
    <property type="match status" value="1"/>
</dbReference>
<proteinExistence type="predicted"/>
<name>A0A516SII3_9NEIS</name>